<keyword evidence="16" id="KW-1185">Reference proteome</keyword>
<protein>
    <recommendedName>
        <fullName evidence="11">Probable pectate lyase F</fullName>
        <ecNumber evidence="5">4.2.2.2</ecNumber>
    </recommendedName>
</protein>
<comment type="cofactor">
    <cofactor evidence="2">
        <name>Ca(2+)</name>
        <dbReference type="ChEBI" id="CHEBI:29108"/>
    </cofactor>
</comment>
<sequence>MMIKSIAPLVASAALLLVATPSVIPVSSITSDNVTKPPKTNTHTSDHNTRQTATTDSTGTVPDGTWPASTGTVLYNKTYVVKAGEIFDGKMKMYERSNVKCLGGESHNDTAVFIVEAGGTLKNAIIDALSIMGGSASSMTTVTNCGARYAEDKVVQHNVDGTVKIKEHAYPSLSEL</sequence>
<evidence type="ECO:0000313" key="17">
    <source>
        <dbReference type="Proteomes" id="UP001160483"/>
    </source>
</evidence>
<name>A0AAU9KV21_9STRA</name>
<keyword evidence="7 13" id="KW-0732">Signal</keyword>
<evidence type="ECO:0000313" key="14">
    <source>
        <dbReference type="EMBL" id="CAH0478087.1"/>
    </source>
</evidence>
<evidence type="ECO:0000256" key="9">
    <source>
        <dbReference type="ARBA" id="ARBA00023239"/>
    </source>
</evidence>
<evidence type="ECO:0000313" key="16">
    <source>
        <dbReference type="Proteomes" id="UP001158986"/>
    </source>
</evidence>
<comment type="similarity">
    <text evidence="4">Belongs to the polysaccharide lyase 3 family.</text>
</comment>
<accession>A0AAU9KV21</accession>
<dbReference type="GO" id="GO:0045490">
    <property type="term" value="P:pectin catabolic process"/>
    <property type="evidence" value="ECO:0007669"/>
    <property type="project" value="TreeGrafter"/>
</dbReference>
<evidence type="ECO:0000256" key="10">
    <source>
        <dbReference type="ARBA" id="ARBA00025679"/>
    </source>
</evidence>
<dbReference type="EC" id="4.2.2.2" evidence="5"/>
<evidence type="ECO:0000256" key="3">
    <source>
        <dbReference type="ARBA" id="ARBA00004613"/>
    </source>
</evidence>
<reference evidence="14 16" key="1">
    <citation type="submission" date="2021-11" db="EMBL/GenBank/DDBJ databases">
        <authorList>
            <person name="Islam A."/>
            <person name="Islam S."/>
            <person name="Flora M.S."/>
            <person name="Rahman M."/>
            <person name="Ziaur R.M."/>
            <person name="Epstein J.H."/>
            <person name="Hassan M."/>
            <person name="Klassen M."/>
            <person name="Woodard K."/>
            <person name="Webb A."/>
            <person name="Webby R.J."/>
            <person name="El Zowalaty M.E."/>
        </authorList>
    </citation>
    <scope>NUCLEOTIDE SEQUENCE</scope>
    <source>
        <strain evidence="15">Pbs1</strain>
        <strain evidence="14">Pbs3</strain>
    </source>
</reference>
<dbReference type="SUPFAM" id="SSF51126">
    <property type="entry name" value="Pectin lyase-like"/>
    <property type="match status" value="1"/>
</dbReference>
<dbReference type="InterPro" id="IPR004898">
    <property type="entry name" value="Pectate_lyase_PlyH/PlyE-like"/>
</dbReference>
<feature type="compositionally biased region" description="Polar residues" evidence="12">
    <location>
        <begin position="28"/>
        <end position="43"/>
    </location>
</feature>
<evidence type="ECO:0000256" key="6">
    <source>
        <dbReference type="ARBA" id="ARBA00022525"/>
    </source>
</evidence>
<dbReference type="EMBL" id="CAKKTJ010000212">
    <property type="protein sequence ID" value="CAH0478087.1"/>
    <property type="molecule type" value="Genomic_DNA"/>
</dbReference>
<comment type="function">
    <text evidence="10">Pectinolytic enzyme consist of four classes of enzymes: pectin lyase, polygalacturonase, pectin methylesterase and rhamnogalacturonase. Among pectinolytic enzymes, pectin lyase is the most important in depolymerization of pectin, since it cleaves internal glycosidic bonds of highly methylated pectins. Favors pectate, the anion, over pectin, the methyl ester.</text>
</comment>
<feature type="chain" id="PRO_5043414978" description="Probable pectate lyase F" evidence="13">
    <location>
        <begin position="26"/>
        <end position="176"/>
    </location>
</feature>
<dbReference type="Proteomes" id="UP001158986">
    <property type="component" value="Unassembled WGS sequence"/>
</dbReference>
<evidence type="ECO:0000256" key="5">
    <source>
        <dbReference type="ARBA" id="ARBA00012272"/>
    </source>
</evidence>
<evidence type="ECO:0000313" key="15">
    <source>
        <dbReference type="EMBL" id="CAH0516678.1"/>
    </source>
</evidence>
<feature type="compositionally biased region" description="Polar residues" evidence="12">
    <location>
        <begin position="50"/>
        <end position="60"/>
    </location>
</feature>
<evidence type="ECO:0000256" key="13">
    <source>
        <dbReference type="SAM" id="SignalP"/>
    </source>
</evidence>
<evidence type="ECO:0000256" key="8">
    <source>
        <dbReference type="ARBA" id="ARBA00022837"/>
    </source>
</evidence>
<feature type="region of interest" description="Disordered" evidence="12">
    <location>
        <begin position="28"/>
        <end position="65"/>
    </location>
</feature>
<dbReference type="EMBL" id="CAKLCB010000198">
    <property type="protein sequence ID" value="CAH0516678.1"/>
    <property type="molecule type" value="Genomic_DNA"/>
</dbReference>
<dbReference type="GO" id="GO:0030570">
    <property type="term" value="F:pectate lyase activity"/>
    <property type="evidence" value="ECO:0007669"/>
    <property type="project" value="UniProtKB-EC"/>
</dbReference>
<evidence type="ECO:0000256" key="2">
    <source>
        <dbReference type="ARBA" id="ARBA00001913"/>
    </source>
</evidence>
<evidence type="ECO:0000256" key="1">
    <source>
        <dbReference type="ARBA" id="ARBA00000695"/>
    </source>
</evidence>
<keyword evidence="9" id="KW-0456">Lyase</keyword>
<dbReference type="InterPro" id="IPR011050">
    <property type="entry name" value="Pectin_lyase_fold/virulence"/>
</dbReference>
<dbReference type="Proteomes" id="UP001160483">
    <property type="component" value="Unassembled WGS sequence"/>
</dbReference>
<evidence type="ECO:0000256" key="4">
    <source>
        <dbReference type="ARBA" id="ARBA00006463"/>
    </source>
</evidence>
<dbReference type="GO" id="GO:0005576">
    <property type="term" value="C:extracellular region"/>
    <property type="evidence" value="ECO:0007669"/>
    <property type="project" value="UniProtKB-SubCell"/>
</dbReference>
<feature type="signal peptide" evidence="13">
    <location>
        <begin position="1"/>
        <end position="25"/>
    </location>
</feature>
<dbReference type="PANTHER" id="PTHR33407">
    <property type="entry name" value="PECTATE LYASE F-RELATED"/>
    <property type="match status" value="1"/>
</dbReference>
<dbReference type="Pfam" id="PF03211">
    <property type="entry name" value="Pectate_lyase"/>
    <property type="match status" value="1"/>
</dbReference>
<dbReference type="Gene3D" id="2.160.20.10">
    <property type="entry name" value="Single-stranded right-handed beta-helix, Pectin lyase-like"/>
    <property type="match status" value="2"/>
</dbReference>
<evidence type="ECO:0000256" key="11">
    <source>
        <dbReference type="ARBA" id="ARBA00039895"/>
    </source>
</evidence>
<comment type="subcellular location">
    <subcellularLocation>
        <location evidence="3">Secreted</location>
    </subcellularLocation>
</comment>
<dbReference type="PANTHER" id="PTHR33407:SF9">
    <property type="entry name" value="PECTATE LYASE F-RELATED"/>
    <property type="match status" value="1"/>
</dbReference>
<evidence type="ECO:0000256" key="12">
    <source>
        <dbReference type="SAM" id="MobiDB-lite"/>
    </source>
</evidence>
<organism evidence="14 17">
    <name type="scientific">Peronospora belbahrii</name>
    <dbReference type="NCBI Taxonomy" id="622444"/>
    <lineage>
        <taxon>Eukaryota</taxon>
        <taxon>Sar</taxon>
        <taxon>Stramenopiles</taxon>
        <taxon>Oomycota</taxon>
        <taxon>Peronosporomycetes</taxon>
        <taxon>Peronosporales</taxon>
        <taxon>Peronosporaceae</taxon>
        <taxon>Peronospora</taxon>
    </lineage>
</organism>
<comment type="caution">
    <text evidence="14">The sequence shown here is derived from an EMBL/GenBank/DDBJ whole genome shotgun (WGS) entry which is preliminary data.</text>
</comment>
<gene>
    <name evidence="15" type="ORF">PBS001_LOCUS3328</name>
    <name evidence="14" type="ORF">PBS003_LOCUS4803</name>
</gene>
<dbReference type="InterPro" id="IPR012334">
    <property type="entry name" value="Pectin_lyas_fold"/>
</dbReference>
<dbReference type="AlphaFoldDB" id="A0AAU9KV21"/>
<keyword evidence="6" id="KW-0964">Secreted</keyword>
<evidence type="ECO:0000256" key="7">
    <source>
        <dbReference type="ARBA" id="ARBA00022729"/>
    </source>
</evidence>
<comment type="catalytic activity">
    <reaction evidence="1">
        <text>Eliminative cleavage of (1-&gt;4)-alpha-D-galacturonan to give oligosaccharides with 4-deoxy-alpha-D-galact-4-enuronosyl groups at their non-reducing ends.</text>
        <dbReference type="EC" id="4.2.2.2"/>
    </reaction>
</comment>
<proteinExistence type="inferred from homology"/>
<keyword evidence="8" id="KW-0106">Calcium</keyword>